<evidence type="ECO:0000313" key="9">
    <source>
        <dbReference type="Proteomes" id="UP000056255"/>
    </source>
</evidence>
<evidence type="ECO:0000313" key="2">
    <source>
        <dbReference type="EMBL" id="AIM27048.1"/>
    </source>
</evidence>
<evidence type="ECO:0000313" key="13">
    <source>
        <dbReference type="Proteomes" id="UP000068832"/>
    </source>
</evidence>
<evidence type="ECO:0000259" key="1">
    <source>
        <dbReference type="SMART" id="SM00849"/>
    </source>
</evidence>
<evidence type="ECO:0000313" key="6">
    <source>
        <dbReference type="EMBL" id="AKV80701.1"/>
    </source>
</evidence>
<dbReference type="InterPro" id="IPR001279">
    <property type="entry name" value="Metallo-B-lactamas"/>
</dbReference>
<dbReference type="RefSeq" id="WP_012020849.1">
    <property type="nucleotide sequence ID" value="NZ_AP019770.1"/>
</dbReference>
<dbReference type="SMART" id="SM00849">
    <property type="entry name" value="Lactamase_B"/>
    <property type="match status" value="1"/>
</dbReference>
<dbReference type="PANTHER" id="PTHR42951:SF18">
    <property type="entry name" value="METALLO-HYDROLASE MJ0296-RELATED"/>
    <property type="match status" value="1"/>
</dbReference>
<dbReference type="InterPro" id="IPR050855">
    <property type="entry name" value="NDM-1-like"/>
</dbReference>
<dbReference type="Proteomes" id="UP000068832">
    <property type="component" value="Chromosome"/>
</dbReference>
<dbReference type="EMBL" id="CP012174">
    <property type="protein sequence ID" value="AKV78456.1"/>
    <property type="molecule type" value="Genomic_DNA"/>
</dbReference>
<gene>
    <name evidence="2" type="ORF">HA72_0890</name>
    <name evidence="3" type="ORF">MsedA_0906</name>
    <name evidence="4" type="ORF">MsedB_0907</name>
    <name evidence="5" type="ORF">MsedC_0906</name>
    <name evidence="6" type="ORF">MsedD_0907</name>
    <name evidence="7" type="ORF">MsedE_0906</name>
</gene>
<dbReference type="Gene3D" id="3.60.15.10">
    <property type="entry name" value="Ribonuclease Z/Hydroxyacylglutathione hydrolase-like"/>
    <property type="match status" value="1"/>
</dbReference>
<dbReference type="PANTHER" id="PTHR42951">
    <property type="entry name" value="METALLO-BETA-LACTAMASE DOMAIN-CONTAINING"/>
    <property type="match status" value="1"/>
</dbReference>
<sequence length="208" mass="23215">MIHEINLRFVKAFLLDVRGKLILVDSGTRGNGARILEEVRRVGKDPKRIEAVIYTHSHGDHIGSAGELRLSRNLIHENGIKYLTNGMGRKPVLHSSLLKLAFALGSPFFNSKLTPVFGAEPLKEGEVFPGVIVIYTPGHTDDSISIYVEDEKALLVGDMLQGTKNGLRLPLIYEDLEQLRKSVEKVKQFKVERVYVSHGISGPPRWPL</sequence>
<reference evidence="7 9" key="3">
    <citation type="submission" date="2015-07" db="EMBL/GenBank/DDBJ databases">
        <title>Physiological, transcriptional responses and genome re-sequencing of acid resistant extremely thermoacidophilic Metallosphaera sedula SARC-M1.</title>
        <authorList>
            <person name="Ai C."/>
            <person name="McCarthy S."/>
            <person name="Eckrich V."/>
            <person name="Rudrappa D."/>
            <person name="Qiu G."/>
            <person name="Blum P."/>
        </authorList>
    </citation>
    <scope>NUCLEOTIDE SEQUENCE [LARGE SCALE GENOMIC DNA]</scope>
    <source>
        <strain evidence="7 9">SARC-M1</strain>
    </source>
</reference>
<dbReference type="Proteomes" id="UP000029084">
    <property type="component" value="Chromosome"/>
</dbReference>
<dbReference type="Proteomes" id="UP000062398">
    <property type="component" value="Chromosome"/>
</dbReference>
<proteinExistence type="predicted"/>
<dbReference type="EMBL" id="CP012175">
    <property type="protein sequence ID" value="AKV80701.1"/>
    <property type="molecule type" value="Genomic_DNA"/>
</dbReference>
<evidence type="ECO:0000313" key="3">
    <source>
        <dbReference type="EMBL" id="AKV73964.1"/>
    </source>
</evidence>
<dbReference type="OrthoDB" id="197151at2157"/>
<dbReference type="EMBL" id="CP008822">
    <property type="protein sequence ID" value="AIM27048.1"/>
    <property type="molecule type" value="Genomic_DNA"/>
</dbReference>
<evidence type="ECO:0000313" key="8">
    <source>
        <dbReference type="Proteomes" id="UP000029084"/>
    </source>
</evidence>
<dbReference type="AlphaFoldDB" id="A0A088E514"/>
<dbReference type="GeneID" id="97614035"/>
<feature type="domain" description="Metallo-beta-lactamase" evidence="1">
    <location>
        <begin position="9"/>
        <end position="198"/>
    </location>
</feature>
<organism evidence="2 8">
    <name type="scientific">Metallosphaera sedula</name>
    <dbReference type="NCBI Taxonomy" id="43687"/>
    <lineage>
        <taxon>Archaea</taxon>
        <taxon>Thermoproteota</taxon>
        <taxon>Thermoprotei</taxon>
        <taxon>Sulfolobales</taxon>
        <taxon>Sulfolobaceae</taxon>
        <taxon>Metallosphaera</taxon>
    </lineage>
</organism>
<dbReference type="EMBL" id="CP012172">
    <property type="protein sequence ID" value="AKV73964.1"/>
    <property type="molecule type" value="Genomic_DNA"/>
</dbReference>
<dbReference type="Proteomes" id="UP000062475">
    <property type="component" value="Chromosome"/>
</dbReference>
<dbReference type="CDD" id="cd07721">
    <property type="entry name" value="yflN-like_MBL-fold"/>
    <property type="match status" value="1"/>
</dbReference>
<name>A0A088E514_9CREN</name>
<reference evidence="10 11" key="2">
    <citation type="journal article" date="2015" name="Genome Announc.">
        <title>Complete Genome Sequences of Evolved Arsenate-Resistant Metallosphaera sedula Strains.</title>
        <authorList>
            <person name="Ai C."/>
            <person name="McCarthy S."/>
            <person name="Schackwitz W."/>
            <person name="Martin J."/>
            <person name="Lipzen A."/>
            <person name="Blum P."/>
        </authorList>
    </citation>
    <scope>NUCLEOTIDE SEQUENCE [LARGE SCALE GENOMIC DNA]</scope>
    <source>
        <strain evidence="5 11">ARS120-1</strain>
        <strain evidence="6 10">ARS120-2</strain>
        <strain evidence="3 13">ARS50-1</strain>
        <strain evidence="4 12">ARS50-2</strain>
    </source>
</reference>
<evidence type="ECO:0000313" key="7">
    <source>
        <dbReference type="EMBL" id="AKV82942.1"/>
    </source>
</evidence>
<dbReference type="Proteomes" id="UP000056255">
    <property type="component" value="Chromosome"/>
</dbReference>
<protein>
    <submittedName>
        <fullName evidence="2 3">Beta-lactamase</fullName>
    </submittedName>
</protein>
<dbReference type="SUPFAM" id="SSF56281">
    <property type="entry name" value="Metallo-hydrolase/oxidoreductase"/>
    <property type="match status" value="1"/>
</dbReference>
<dbReference type="Pfam" id="PF00753">
    <property type="entry name" value="Lactamase_B"/>
    <property type="match status" value="1"/>
</dbReference>
<dbReference type="Proteomes" id="UP000061362">
    <property type="component" value="Chromosome"/>
</dbReference>
<dbReference type="InterPro" id="IPR036866">
    <property type="entry name" value="RibonucZ/Hydroxyglut_hydro"/>
</dbReference>
<evidence type="ECO:0000313" key="10">
    <source>
        <dbReference type="Proteomes" id="UP000061362"/>
    </source>
</evidence>
<evidence type="ECO:0000313" key="5">
    <source>
        <dbReference type="EMBL" id="AKV78456.1"/>
    </source>
</evidence>
<evidence type="ECO:0000313" key="11">
    <source>
        <dbReference type="Proteomes" id="UP000062398"/>
    </source>
</evidence>
<evidence type="ECO:0000313" key="4">
    <source>
        <dbReference type="EMBL" id="AKV76203.1"/>
    </source>
</evidence>
<evidence type="ECO:0000313" key="12">
    <source>
        <dbReference type="Proteomes" id="UP000062475"/>
    </source>
</evidence>
<dbReference type="EMBL" id="CP012173">
    <property type="protein sequence ID" value="AKV76203.1"/>
    <property type="molecule type" value="Genomic_DNA"/>
</dbReference>
<dbReference type="OMA" id="GEHLPYG"/>
<reference evidence="2 8" key="1">
    <citation type="journal article" date="2014" name="J. Bacteriol.">
        <title>Role of an Archaeal PitA Transporter in the Copper and Arsenic Resistance of Metallosphaera sedula, an Extreme Thermoacidophile.</title>
        <authorList>
            <person name="McCarthy S."/>
            <person name="Ai C."/>
            <person name="Wheaton G."/>
            <person name="Tevatia R."/>
            <person name="Eckrich V."/>
            <person name="Kelly R."/>
            <person name="Blum P."/>
        </authorList>
    </citation>
    <scope>NUCLEOTIDE SEQUENCE [LARGE SCALE GENOMIC DNA]</scope>
    <source>
        <strain evidence="2 8">CuR1</strain>
    </source>
</reference>
<accession>A0A088E514</accession>
<dbReference type="EMBL" id="CP012176">
    <property type="protein sequence ID" value="AKV82942.1"/>
    <property type="molecule type" value="Genomic_DNA"/>
</dbReference>
<dbReference type="PATRIC" id="fig|43687.5.peg.917"/>